<dbReference type="InterPro" id="IPR006656">
    <property type="entry name" value="Mopterin_OxRdtase"/>
</dbReference>
<dbReference type="CDD" id="cd02776">
    <property type="entry name" value="MopB_CT_Nitrate-R-NarG-like"/>
    <property type="match status" value="1"/>
</dbReference>
<evidence type="ECO:0000256" key="2">
    <source>
        <dbReference type="ARBA" id="ARBA00001966"/>
    </source>
</evidence>
<organism evidence="20 21">
    <name type="scientific">Jatrophihabitans cynanchi</name>
    <dbReference type="NCBI Taxonomy" id="2944128"/>
    <lineage>
        <taxon>Bacteria</taxon>
        <taxon>Bacillati</taxon>
        <taxon>Actinomycetota</taxon>
        <taxon>Actinomycetes</taxon>
        <taxon>Jatrophihabitantales</taxon>
        <taxon>Jatrophihabitantaceae</taxon>
        <taxon>Jatrophihabitans</taxon>
    </lineage>
</organism>
<keyword evidence="9" id="KW-0500">Molybdenum</keyword>
<keyword evidence="21" id="KW-1185">Reference proteome</keyword>
<dbReference type="InterPro" id="IPR006963">
    <property type="entry name" value="Mopterin_OxRdtase_4Fe-4S_dom"/>
</dbReference>
<sequence length="1250" mass="139390">MTRTRNTQRAGADPSAADPGRRSPERLAPLLPGGEPIESLLRKAQFLQPGTPTPDHRELLRVGGRDAEAFYRERWRHDKEVRSTHGVNCTGSCSWKIYVKDGIITWETQQTDYPSVGPDSPEYEPRGCPRGASFSWYTYSPARVRYPYVRGPLLEIWREARARLGDPVLAWAEITGDPERTARYKRARGMGGFVRASWPEVTELIAAAHVHTVKEYGPDRVVGFSPIPAMSQVSYSAGTRFLSMIGGTILSFYDWYADMPIASPQVFGDQTDVPESGDWWNSSYLMIWGTNLPITRTPDAHFMTEARYRGQKVVVVSPDYSDHTKFADDWLPCAPGTDGALAMAMGHVILTEFFRDRQVPYFTDYVKSFTDLPFLVTLREHGDGYVPDRFLTAADLDADGSAHQTVLLDSATGAPFYPNGTLATHFAEAGKGKWNLELGGIDPVLSLYGTREDAVAVDLPRFDVGATEGGSAIRRGVPVRRLGGRLVTTVFDLLMAQYAVSRDGLPGDWPTGYDDPQPYTPAWQEVITSVPAAAMTRVAREFARNAELSKGRSMIAMGAGTNHWFHSDQIYRTFFTLTMLCGCQGVNGGGWAHYVGQEKVRPLTGFQQVAFALDWQRPTRHMTGTSFFYLHTDQWRYESFGAEELASPLGRGLFRGKAFADTLAQASRMGWTPSHPAFDRNPLDLADEAAAAGKNVNEYVTGELQADRLHFAGEDPDNPVNFPRVMTVWRANLLGSSGKGMEYFMRHLLGVDDAVRAEESPERLRPSEVRWRDPAPRAKLDLVTTVDFRMTSTCTYSDIVLPAATWYEKHDISTTDMHPFVHSFNPAIAPPWETRTDFEVFKTIGESFSQLAATHLGTRHDVIAAPLLHDTADEQAQPGGVVRDWKRGECEPIPGVTMPRLVTVERDYAAVAEKMAALGPLVEGVGTAVKGVSWKPAAAVDLLGRVNGRVRGGVADGRPRLTRDIHLAEAILALSGTTNGQVAVQGWHDLEERTGVKLADLAEERSGERISFADTQIQPRAVITSPEWSGSETGGRRYSPFVVNVERKKPWHTLTGRMHFFLDHDWIMEYGESLPTYRPPLDYVRHFGEQGLRDAGRPEITVRYLTPHSKWSIHSEYQDNLHMLRLFRGGPVIWMSPLDAAKIAVADNDWIEAYNRNGVVACRAVVTHRMPEGTVFMYHAKDRHLMTPKSEVSGWHGGGDNSLTRLVVKPTHMIGGYAQLSYGFNYYGPTGNQRDEITVIRRRAQEVEYR</sequence>
<gene>
    <name evidence="20" type="ORF">M6B22_14940</name>
</gene>
<evidence type="ECO:0000256" key="16">
    <source>
        <dbReference type="ARBA" id="ARBA00023136"/>
    </source>
</evidence>
<evidence type="ECO:0000256" key="8">
    <source>
        <dbReference type="ARBA" id="ARBA00022485"/>
    </source>
</evidence>
<dbReference type="InterPro" id="IPR006468">
    <property type="entry name" value="NarG"/>
</dbReference>
<dbReference type="RefSeq" id="WP_269442351.1">
    <property type="nucleotide sequence ID" value="NZ_CP097463.1"/>
</dbReference>
<keyword evidence="8" id="KW-0004">4Fe-4S</keyword>
<dbReference type="Pfam" id="PF01568">
    <property type="entry name" value="Molydop_binding"/>
    <property type="match status" value="1"/>
</dbReference>
<dbReference type="NCBIfam" id="TIGR01580">
    <property type="entry name" value="narG"/>
    <property type="match status" value="1"/>
</dbReference>
<keyword evidence="11" id="KW-0249">Electron transport</keyword>
<name>A0ABY7JVX5_9ACTN</name>
<evidence type="ECO:0000256" key="11">
    <source>
        <dbReference type="ARBA" id="ARBA00022982"/>
    </source>
</evidence>
<comment type="cofactor">
    <cofactor evidence="1">
        <name>Mo-bis(molybdopterin guanine dinucleotide)</name>
        <dbReference type="ChEBI" id="CHEBI:60539"/>
    </cofactor>
</comment>
<feature type="domain" description="4Fe-4S Mo/W bis-MGD-type" evidence="19">
    <location>
        <begin position="78"/>
        <end position="142"/>
    </location>
</feature>
<dbReference type="InterPro" id="IPR027467">
    <property type="entry name" value="MopterinOxRdtase_cofactor_BS"/>
</dbReference>
<keyword evidence="15" id="KW-0534">Nitrate assimilation</keyword>
<evidence type="ECO:0000256" key="18">
    <source>
        <dbReference type="SAM" id="MobiDB-lite"/>
    </source>
</evidence>
<evidence type="ECO:0000256" key="12">
    <source>
        <dbReference type="ARBA" id="ARBA00023002"/>
    </source>
</evidence>
<dbReference type="InterPro" id="IPR037943">
    <property type="entry name" value="MopB_CT_Nitrate-R-NarG-like"/>
</dbReference>
<evidence type="ECO:0000256" key="10">
    <source>
        <dbReference type="ARBA" id="ARBA00022723"/>
    </source>
</evidence>
<comment type="similarity">
    <text evidence="4">Belongs to the prokaryotic molybdopterin-containing oxidoreductase family.</text>
</comment>
<evidence type="ECO:0000256" key="13">
    <source>
        <dbReference type="ARBA" id="ARBA00023004"/>
    </source>
</evidence>
<dbReference type="InterPro" id="IPR006655">
    <property type="entry name" value="Mopterin_OxRdtase_prok_CS"/>
</dbReference>
<dbReference type="CDD" id="cd02750">
    <property type="entry name" value="MopB_Nitrate-R-NarG-like"/>
    <property type="match status" value="1"/>
</dbReference>
<dbReference type="PROSITE" id="PS51669">
    <property type="entry name" value="4FE4S_MOW_BIS_MGD"/>
    <property type="match status" value="1"/>
</dbReference>
<feature type="region of interest" description="Disordered" evidence="18">
    <location>
        <begin position="1"/>
        <end position="34"/>
    </location>
</feature>
<dbReference type="Pfam" id="PF00384">
    <property type="entry name" value="Molybdopterin"/>
    <property type="match status" value="1"/>
</dbReference>
<proteinExistence type="inferred from homology"/>
<evidence type="ECO:0000256" key="17">
    <source>
        <dbReference type="ARBA" id="ARBA00048294"/>
    </source>
</evidence>
<evidence type="ECO:0000256" key="4">
    <source>
        <dbReference type="ARBA" id="ARBA00010312"/>
    </source>
</evidence>
<dbReference type="InterPro" id="IPR009010">
    <property type="entry name" value="Asp_de-COase-like_dom_sf"/>
</dbReference>
<keyword evidence="13" id="KW-0408">Iron</keyword>
<evidence type="ECO:0000256" key="7">
    <source>
        <dbReference type="ARBA" id="ARBA00022475"/>
    </source>
</evidence>
<keyword evidence="6" id="KW-0813">Transport</keyword>
<evidence type="ECO:0000313" key="20">
    <source>
        <dbReference type="EMBL" id="WAX55828.1"/>
    </source>
</evidence>
<protein>
    <recommendedName>
        <fullName evidence="5">nitrate reductase (quinone)</fullName>
        <ecNumber evidence="5">1.7.5.1</ecNumber>
    </recommendedName>
</protein>
<evidence type="ECO:0000256" key="1">
    <source>
        <dbReference type="ARBA" id="ARBA00001942"/>
    </source>
</evidence>
<dbReference type="PANTHER" id="PTHR43105:SF2">
    <property type="entry name" value="RESPIRATORY NITRATE REDUCTASE 2 ALPHA CHAIN"/>
    <property type="match status" value="1"/>
</dbReference>
<dbReference type="InterPro" id="IPR050123">
    <property type="entry name" value="Prok_molybdopt-oxidoreductase"/>
</dbReference>
<comment type="subcellular location">
    <subcellularLocation>
        <location evidence="3">Cell membrane</location>
        <topology evidence="3">Peripheral membrane protein</topology>
    </subcellularLocation>
</comment>
<dbReference type="SUPFAM" id="SSF53706">
    <property type="entry name" value="Formate dehydrogenase/DMSO reductase, domains 1-3"/>
    <property type="match status" value="1"/>
</dbReference>
<dbReference type="SUPFAM" id="SSF50692">
    <property type="entry name" value="ADC-like"/>
    <property type="match status" value="1"/>
</dbReference>
<keyword evidence="7" id="KW-1003">Cell membrane</keyword>
<evidence type="ECO:0000256" key="9">
    <source>
        <dbReference type="ARBA" id="ARBA00022505"/>
    </source>
</evidence>
<keyword evidence="12" id="KW-0560">Oxidoreductase</keyword>
<keyword evidence="10" id="KW-0479">Metal-binding</keyword>
<evidence type="ECO:0000256" key="3">
    <source>
        <dbReference type="ARBA" id="ARBA00004202"/>
    </source>
</evidence>
<accession>A0ABY7JVX5</accession>
<keyword evidence="16" id="KW-0472">Membrane</keyword>
<evidence type="ECO:0000256" key="5">
    <source>
        <dbReference type="ARBA" id="ARBA00012500"/>
    </source>
</evidence>
<dbReference type="EMBL" id="CP097463">
    <property type="protein sequence ID" value="WAX55828.1"/>
    <property type="molecule type" value="Genomic_DNA"/>
</dbReference>
<evidence type="ECO:0000256" key="15">
    <source>
        <dbReference type="ARBA" id="ARBA00023063"/>
    </source>
</evidence>
<evidence type="ECO:0000256" key="14">
    <source>
        <dbReference type="ARBA" id="ARBA00023014"/>
    </source>
</evidence>
<reference evidence="20" key="1">
    <citation type="submission" date="2022-05" db="EMBL/GenBank/DDBJ databases">
        <title>Jatrophihabitans sp. SB3-54 whole genome sequence.</title>
        <authorList>
            <person name="Suh M.K."/>
            <person name="Eom M.K."/>
            <person name="Kim J.S."/>
            <person name="Kim H.S."/>
            <person name="Do H.E."/>
            <person name="Shin Y.K."/>
            <person name="Lee J.-S."/>
        </authorList>
    </citation>
    <scope>NUCLEOTIDE SEQUENCE</scope>
    <source>
        <strain evidence="20">SB3-54</strain>
    </source>
</reference>
<evidence type="ECO:0000313" key="21">
    <source>
        <dbReference type="Proteomes" id="UP001164693"/>
    </source>
</evidence>
<dbReference type="PROSITE" id="PS00551">
    <property type="entry name" value="MOLYBDOPTERIN_PROK_1"/>
    <property type="match status" value="1"/>
</dbReference>
<dbReference type="EC" id="1.7.5.1" evidence="5"/>
<dbReference type="PANTHER" id="PTHR43105">
    <property type="entry name" value="RESPIRATORY NITRATE REDUCTASE"/>
    <property type="match status" value="1"/>
</dbReference>
<dbReference type="Proteomes" id="UP001164693">
    <property type="component" value="Chromosome"/>
</dbReference>
<comment type="cofactor">
    <cofactor evidence="2">
        <name>[4Fe-4S] cluster</name>
        <dbReference type="ChEBI" id="CHEBI:49883"/>
    </cofactor>
</comment>
<dbReference type="PROSITE" id="PS00490">
    <property type="entry name" value="MOLYBDOPTERIN_PROK_2"/>
    <property type="match status" value="1"/>
</dbReference>
<dbReference type="InterPro" id="IPR006657">
    <property type="entry name" value="MoPterin_dinucl-bd_dom"/>
</dbReference>
<evidence type="ECO:0000256" key="6">
    <source>
        <dbReference type="ARBA" id="ARBA00022448"/>
    </source>
</evidence>
<dbReference type="SMART" id="SM00926">
    <property type="entry name" value="Molybdop_Fe4S4"/>
    <property type="match status" value="1"/>
</dbReference>
<comment type="catalytic activity">
    <reaction evidence="17">
        <text>nitrate + a quinol = a quinone + nitrite + H2O</text>
        <dbReference type="Rhea" id="RHEA:56144"/>
        <dbReference type="ChEBI" id="CHEBI:15377"/>
        <dbReference type="ChEBI" id="CHEBI:16301"/>
        <dbReference type="ChEBI" id="CHEBI:17632"/>
        <dbReference type="ChEBI" id="CHEBI:24646"/>
        <dbReference type="ChEBI" id="CHEBI:132124"/>
        <dbReference type="EC" id="1.7.5.1"/>
    </reaction>
</comment>
<dbReference type="Gene3D" id="3.40.50.12440">
    <property type="match status" value="1"/>
</dbReference>
<keyword evidence="14" id="KW-0411">Iron-sulfur</keyword>
<evidence type="ECO:0000259" key="19">
    <source>
        <dbReference type="PROSITE" id="PS51669"/>
    </source>
</evidence>